<dbReference type="Gene3D" id="3.40.50.1820">
    <property type="entry name" value="alpha/beta hydrolase"/>
    <property type="match status" value="1"/>
</dbReference>
<dbReference type="AlphaFoldDB" id="A0A0D2BDH1"/>
<feature type="domain" description="Alpha/beta hydrolase fold-3" evidence="2">
    <location>
        <begin position="95"/>
        <end position="310"/>
    </location>
</feature>
<dbReference type="VEuPathDB" id="FungiDB:PV08_04169"/>
<evidence type="ECO:0000256" key="1">
    <source>
        <dbReference type="ARBA" id="ARBA00022801"/>
    </source>
</evidence>
<gene>
    <name evidence="3" type="ORF">PV08_04169</name>
</gene>
<dbReference type="InterPro" id="IPR050300">
    <property type="entry name" value="GDXG_lipolytic_enzyme"/>
</dbReference>
<proteinExistence type="predicted"/>
<sequence>MDSYVDEKTLLSLGIIDPELQAFLDKTNPPRLNYDDVSDFKAMIDKRNAAATKAQKQPPPEILQSDLWYPTKDGIKIRAKLYQPSTPPKDGSPLIVMYHGGGFCTGAPESEEQTCQNFVQAFGAVCLSATYRLGPEWKFPTAHKDAWDCLRWAAEHATSWGADPAVGFVIGGTSAGANITAVLAHLARDEGLSPPLTGQYLAAASLLPENQVPEKYKKFYLSQEQNVDVPVLPRPARLMFLRGYQPDNNDAVWWAIFNHPKGHADVPPAFFQVDGLDPLRDDSIIFERVLRKEYGIKTRMDVYPGLPHGHWNIYPFLKGSEKFRKDQVAGMAFLLNRDPDYSKVVTKASPAGF</sequence>
<dbReference type="InterPro" id="IPR013094">
    <property type="entry name" value="AB_hydrolase_3"/>
</dbReference>
<dbReference type="GO" id="GO:0016787">
    <property type="term" value="F:hydrolase activity"/>
    <property type="evidence" value="ECO:0007669"/>
    <property type="project" value="UniProtKB-KW"/>
</dbReference>
<dbReference type="EMBL" id="KN847494">
    <property type="protein sequence ID" value="KIW16978.1"/>
    <property type="molecule type" value="Genomic_DNA"/>
</dbReference>
<evidence type="ECO:0000313" key="4">
    <source>
        <dbReference type="Proteomes" id="UP000053328"/>
    </source>
</evidence>
<reference evidence="3 4" key="1">
    <citation type="submission" date="2015-01" db="EMBL/GenBank/DDBJ databases">
        <title>The Genome Sequence of Exophiala spinifera CBS89968.</title>
        <authorList>
            <consortium name="The Broad Institute Genomics Platform"/>
            <person name="Cuomo C."/>
            <person name="de Hoog S."/>
            <person name="Gorbushina A."/>
            <person name="Stielow B."/>
            <person name="Teixiera M."/>
            <person name="Abouelleil A."/>
            <person name="Chapman S.B."/>
            <person name="Priest M."/>
            <person name="Young S.K."/>
            <person name="Wortman J."/>
            <person name="Nusbaum C."/>
            <person name="Birren B."/>
        </authorList>
    </citation>
    <scope>NUCLEOTIDE SEQUENCE [LARGE SCALE GENOMIC DNA]</scope>
    <source>
        <strain evidence="3 4">CBS 89968</strain>
    </source>
</reference>
<dbReference type="RefSeq" id="XP_016237194.1">
    <property type="nucleotide sequence ID" value="XM_016378517.1"/>
</dbReference>
<keyword evidence="1" id="KW-0378">Hydrolase</keyword>
<dbReference type="GeneID" id="27331252"/>
<dbReference type="Proteomes" id="UP000053328">
    <property type="component" value="Unassembled WGS sequence"/>
</dbReference>
<dbReference type="HOGENOM" id="CLU_012494_6_3_1"/>
<dbReference type="InterPro" id="IPR029058">
    <property type="entry name" value="AB_hydrolase_fold"/>
</dbReference>
<evidence type="ECO:0000259" key="2">
    <source>
        <dbReference type="Pfam" id="PF07859"/>
    </source>
</evidence>
<dbReference type="SUPFAM" id="SSF53474">
    <property type="entry name" value="alpha/beta-Hydrolases"/>
    <property type="match status" value="1"/>
</dbReference>
<protein>
    <recommendedName>
        <fullName evidence="2">Alpha/beta hydrolase fold-3 domain-containing protein</fullName>
    </recommendedName>
</protein>
<dbReference type="Pfam" id="PF07859">
    <property type="entry name" value="Abhydrolase_3"/>
    <property type="match status" value="1"/>
</dbReference>
<accession>A0A0D2BDH1</accession>
<dbReference type="PANTHER" id="PTHR48081">
    <property type="entry name" value="AB HYDROLASE SUPERFAMILY PROTEIN C4A8.06C"/>
    <property type="match status" value="1"/>
</dbReference>
<organism evidence="3 4">
    <name type="scientific">Exophiala spinifera</name>
    <dbReference type="NCBI Taxonomy" id="91928"/>
    <lineage>
        <taxon>Eukaryota</taxon>
        <taxon>Fungi</taxon>
        <taxon>Dikarya</taxon>
        <taxon>Ascomycota</taxon>
        <taxon>Pezizomycotina</taxon>
        <taxon>Eurotiomycetes</taxon>
        <taxon>Chaetothyriomycetidae</taxon>
        <taxon>Chaetothyriales</taxon>
        <taxon>Herpotrichiellaceae</taxon>
        <taxon>Exophiala</taxon>
    </lineage>
</organism>
<dbReference type="STRING" id="91928.A0A0D2BDH1"/>
<keyword evidence="4" id="KW-1185">Reference proteome</keyword>
<dbReference type="OrthoDB" id="408631at2759"/>
<evidence type="ECO:0000313" key="3">
    <source>
        <dbReference type="EMBL" id="KIW16978.1"/>
    </source>
</evidence>
<name>A0A0D2BDH1_9EURO</name>